<reference evidence="2 3" key="3">
    <citation type="journal article" date="2015" name="Genome Announc.">
        <title>Draft Genome Sequence of the Archiascomycetous Yeast Saitoella complicata.</title>
        <authorList>
            <person name="Yamauchi K."/>
            <person name="Kondo S."/>
            <person name="Hamamoto M."/>
            <person name="Takahashi Y."/>
            <person name="Ogura Y."/>
            <person name="Hayashi T."/>
            <person name="Nishida H."/>
        </authorList>
    </citation>
    <scope>NUCLEOTIDE SEQUENCE [LARGE SCALE GENOMIC DNA]</scope>
    <source>
        <strain evidence="2 3">NRRL Y-17804</strain>
    </source>
</reference>
<reference evidence="2 3" key="2">
    <citation type="journal article" date="2014" name="J. Gen. Appl. Microbiol.">
        <title>The early diverging ascomycetous budding yeast Saitoella complicata has three histone deacetylases belonging to the Clr6, Hos2, and Rpd3 lineages.</title>
        <authorList>
            <person name="Nishida H."/>
            <person name="Matsumoto T."/>
            <person name="Kondo S."/>
            <person name="Hamamoto M."/>
            <person name="Yoshikawa H."/>
        </authorList>
    </citation>
    <scope>NUCLEOTIDE SEQUENCE [LARGE SCALE GENOMIC DNA]</scope>
    <source>
        <strain evidence="2 3">NRRL Y-17804</strain>
    </source>
</reference>
<accession>A0A0E9NSM0</accession>
<proteinExistence type="predicted"/>
<sequence length="73" mass="7979">MTSGELHSLPFDGVLATIFQPGQTRTGEEPIPMMSIPRNDYAKGLKGPESPLPDRHRSQQALELAFSGEPCEI</sequence>
<evidence type="ECO:0000313" key="3">
    <source>
        <dbReference type="Proteomes" id="UP000033140"/>
    </source>
</evidence>
<organism evidence="2 3">
    <name type="scientific">Saitoella complicata (strain BCRC 22490 / CBS 7301 / JCM 7358 / NBRC 10748 / NRRL Y-17804)</name>
    <dbReference type="NCBI Taxonomy" id="698492"/>
    <lineage>
        <taxon>Eukaryota</taxon>
        <taxon>Fungi</taxon>
        <taxon>Dikarya</taxon>
        <taxon>Ascomycota</taxon>
        <taxon>Taphrinomycotina</taxon>
        <taxon>Taphrinomycotina incertae sedis</taxon>
        <taxon>Saitoella</taxon>
    </lineage>
</organism>
<dbReference type="AlphaFoldDB" id="A0A0E9NSM0"/>
<feature type="region of interest" description="Disordered" evidence="1">
    <location>
        <begin position="24"/>
        <end position="57"/>
    </location>
</feature>
<name>A0A0E9NSM0_SAICN</name>
<evidence type="ECO:0000256" key="1">
    <source>
        <dbReference type="SAM" id="MobiDB-lite"/>
    </source>
</evidence>
<evidence type="ECO:0000313" key="2">
    <source>
        <dbReference type="EMBL" id="GAO52671.1"/>
    </source>
</evidence>
<gene>
    <name evidence="2" type="ORF">G7K_6743-t1</name>
</gene>
<comment type="caution">
    <text evidence="2">The sequence shown here is derived from an EMBL/GenBank/DDBJ whole genome shotgun (WGS) entry which is preliminary data.</text>
</comment>
<dbReference type="Proteomes" id="UP000033140">
    <property type="component" value="Unassembled WGS sequence"/>
</dbReference>
<protein>
    <submittedName>
        <fullName evidence="2">Uncharacterized protein</fullName>
    </submittedName>
</protein>
<dbReference type="EMBL" id="BACD03000079">
    <property type="protein sequence ID" value="GAO52671.1"/>
    <property type="molecule type" value="Genomic_DNA"/>
</dbReference>
<reference evidence="2 3" key="1">
    <citation type="journal article" date="2011" name="J. Gen. Appl. Microbiol.">
        <title>Draft genome sequencing of the enigmatic yeast Saitoella complicata.</title>
        <authorList>
            <person name="Nishida H."/>
            <person name="Hamamoto M."/>
            <person name="Sugiyama J."/>
        </authorList>
    </citation>
    <scope>NUCLEOTIDE SEQUENCE [LARGE SCALE GENOMIC DNA]</scope>
    <source>
        <strain evidence="2 3">NRRL Y-17804</strain>
    </source>
</reference>
<keyword evidence="3" id="KW-1185">Reference proteome</keyword>